<accession>A0A6J4Q672</accession>
<evidence type="ECO:0000256" key="1">
    <source>
        <dbReference type="SAM" id="MobiDB-lite"/>
    </source>
</evidence>
<feature type="compositionally biased region" description="Basic residues" evidence="1">
    <location>
        <begin position="40"/>
        <end position="65"/>
    </location>
</feature>
<evidence type="ECO:0000313" key="2">
    <source>
        <dbReference type="EMBL" id="CAA9429027.1"/>
    </source>
</evidence>
<dbReference type="AlphaFoldDB" id="A0A6J4Q672"/>
<name>A0A6J4Q672_9ACTN</name>
<feature type="region of interest" description="Disordered" evidence="1">
    <location>
        <begin position="1"/>
        <end position="81"/>
    </location>
</feature>
<proteinExistence type="predicted"/>
<dbReference type="EMBL" id="CADCVA010000276">
    <property type="protein sequence ID" value="CAA9429027.1"/>
    <property type="molecule type" value="Genomic_DNA"/>
</dbReference>
<reference evidence="2" key="1">
    <citation type="submission" date="2020-02" db="EMBL/GenBank/DDBJ databases">
        <authorList>
            <person name="Meier V. D."/>
        </authorList>
    </citation>
    <scope>NUCLEOTIDE SEQUENCE</scope>
    <source>
        <strain evidence="2">AVDCRST_MAG82</strain>
    </source>
</reference>
<protein>
    <submittedName>
        <fullName evidence="2">Uncharacterized protein</fullName>
    </submittedName>
</protein>
<sequence>EVEHRTARRGQRDARRANCTPSPRSRGRRPAAARPPGGARRTRQALRARSARGARCRARRGRCRRPREPSSCHRGRRRRGLGVTGGREVVVDGQIALARAAAANGVRRILPSDFAI</sequence>
<feature type="compositionally biased region" description="Basic and acidic residues" evidence="1">
    <location>
        <begin position="1"/>
        <end position="16"/>
    </location>
</feature>
<organism evidence="2">
    <name type="scientific">uncultured Rubrobacteraceae bacterium</name>
    <dbReference type="NCBI Taxonomy" id="349277"/>
    <lineage>
        <taxon>Bacteria</taxon>
        <taxon>Bacillati</taxon>
        <taxon>Actinomycetota</taxon>
        <taxon>Rubrobacteria</taxon>
        <taxon>Rubrobacterales</taxon>
        <taxon>Rubrobacteraceae</taxon>
        <taxon>environmental samples</taxon>
    </lineage>
</organism>
<feature type="non-terminal residue" evidence="2">
    <location>
        <position position="1"/>
    </location>
</feature>
<gene>
    <name evidence="2" type="ORF">AVDCRST_MAG82-1967</name>
</gene>
<feature type="non-terminal residue" evidence="2">
    <location>
        <position position="116"/>
    </location>
</feature>